<dbReference type="STRING" id="279058.LT85_2646"/>
<organism evidence="1 2">
    <name type="scientific">Collimonas arenae</name>
    <dbReference type="NCBI Taxonomy" id="279058"/>
    <lineage>
        <taxon>Bacteria</taxon>
        <taxon>Pseudomonadati</taxon>
        <taxon>Pseudomonadota</taxon>
        <taxon>Betaproteobacteria</taxon>
        <taxon>Burkholderiales</taxon>
        <taxon>Oxalobacteraceae</taxon>
        <taxon>Collimonas</taxon>
    </lineage>
</organism>
<sequence length="37" mass="4286">MPQQHINACKTCLAALVAEFVLFVRQTFWCNAIKNLY</sequence>
<keyword evidence="2" id="KW-1185">Reference proteome</keyword>
<protein>
    <submittedName>
        <fullName evidence="1">Uncharacterized protein</fullName>
    </submittedName>
</protein>
<reference evidence="2" key="1">
    <citation type="journal article" date="2014" name="Soil Biol. Biochem.">
        <title>Structure and function of bacterial communities in ageing soils: Insights from the Mendocino ecological staircase.</title>
        <authorList>
            <person name="Uroz S."/>
            <person name="Tech J.J."/>
            <person name="Sawaya N.A."/>
            <person name="Frey-Klett P."/>
            <person name="Leveau J.H.J."/>
        </authorList>
    </citation>
    <scope>NUCLEOTIDE SEQUENCE [LARGE SCALE GENOMIC DNA]</scope>
    <source>
        <strain evidence="2">Cal35</strain>
    </source>
</reference>
<dbReference type="Proteomes" id="UP000030302">
    <property type="component" value="Chromosome"/>
</dbReference>
<gene>
    <name evidence="1" type="ORF">LT85_2646</name>
</gene>
<dbReference type="KEGG" id="care:LT85_2646"/>
<dbReference type="HOGENOM" id="CLU_3342442_0_0_4"/>
<evidence type="ECO:0000313" key="1">
    <source>
        <dbReference type="EMBL" id="AIY41804.1"/>
    </source>
</evidence>
<proteinExistence type="predicted"/>
<dbReference type="AlphaFoldDB" id="A0A0A1FDV0"/>
<accession>A0A0A1FDV0</accession>
<name>A0A0A1FDV0_9BURK</name>
<dbReference type="EMBL" id="CP009962">
    <property type="protein sequence ID" value="AIY41804.1"/>
    <property type="molecule type" value="Genomic_DNA"/>
</dbReference>
<evidence type="ECO:0000313" key="2">
    <source>
        <dbReference type="Proteomes" id="UP000030302"/>
    </source>
</evidence>